<reference evidence="2" key="1">
    <citation type="submission" date="2015-11" db="EMBL/GenBank/DDBJ databases">
        <title>De novo transcriptome assembly of four potential Pierce s Disease insect vectors from Arizona vineyards.</title>
        <authorList>
            <person name="Tassone E.E."/>
        </authorList>
    </citation>
    <scope>NUCLEOTIDE SEQUENCE</scope>
</reference>
<evidence type="ECO:0000256" key="1">
    <source>
        <dbReference type="SAM" id="MobiDB-lite"/>
    </source>
</evidence>
<proteinExistence type="predicted"/>
<feature type="compositionally biased region" description="Basic and acidic residues" evidence="1">
    <location>
        <begin position="94"/>
        <end position="104"/>
    </location>
</feature>
<name>A0A1B6FCU0_9HEMI</name>
<accession>A0A1B6FCU0</accession>
<organism evidence="2">
    <name type="scientific">Cuerna arida</name>
    <dbReference type="NCBI Taxonomy" id="1464854"/>
    <lineage>
        <taxon>Eukaryota</taxon>
        <taxon>Metazoa</taxon>
        <taxon>Ecdysozoa</taxon>
        <taxon>Arthropoda</taxon>
        <taxon>Hexapoda</taxon>
        <taxon>Insecta</taxon>
        <taxon>Pterygota</taxon>
        <taxon>Neoptera</taxon>
        <taxon>Paraneoptera</taxon>
        <taxon>Hemiptera</taxon>
        <taxon>Auchenorrhyncha</taxon>
        <taxon>Membracoidea</taxon>
        <taxon>Cicadellidae</taxon>
        <taxon>Cicadellinae</taxon>
        <taxon>Proconiini</taxon>
        <taxon>Cuerna</taxon>
    </lineage>
</organism>
<gene>
    <name evidence="2" type="ORF">g.44136</name>
</gene>
<sequence length="126" mass="15020">KKSLTRISTRQLKVGDRIQARWYSENKSTWKFGSILQKFGKLHYYVQLDDGYCLKRHINQIRRCEVVSSENQTADQKTERSNRNISSSTVTPRIRSDRNFEDVPSRTLNRIRKPPPYLLDYYRQGH</sequence>
<evidence type="ECO:0000313" key="2">
    <source>
        <dbReference type="EMBL" id="JAS48017.1"/>
    </source>
</evidence>
<feature type="non-terminal residue" evidence="2">
    <location>
        <position position="1"/>
    </location>
</feature>
<dbReference type="AlphaFoldDB" id="A0A1B6FCU0"/>
<dbReference type="Gene3D" id="2.30.30.140">
    <property type="match status" value="1"/>
</dbReference>
<protein>
    <submittedName>
        <fullName evidence="2">Uncharacterized protein</fullName>
    </submittedName>
</protein>
<dbReference type="EMBL" id="GECZ01021752">
    <property type="protein sequence ID" value="JAS48017.1"/>
    <property type="molecule type" value="Transcribed_RNA"/>
</dbReference>
<feature type="region of interest" description="Disordered" evidence="1">
    <location>
        <begin position="67"/>
        <end position="108"/>
    </location>
</feature>